<evidence type="ECO:0000313" key="1">
    <source>
        <dbReference type="EMBL" id="DAF52189.1"/>
    </source>
</evidence>
<reference evidence="1" key="1">
    <citation type="journal article" date="2021" name="Proc. Natl. Acad. Sci. U.S.A.">
        <title>A Catalog of Tens of Thousands of Viruses from Human Metagenomes Reveals Hidden Associations with Chronic Diseases.</title>
        <authorList>
            <person name="Tisza M.J."/>
            <person name="Buck C.B."/>
        </authorList>
    </citation>
    <scope>NUCLEOTIDE SEQUENCE</scope>
    <source>
        <strain evidence="1">Ctq8D8</strain>
    </source>
</reference>
<protein>
    <submittedName>
        <fullName evidence="1">Uncharacterized protein</fullName>
    </submittedName>
</protein>
<name>A0A8S5SMA9_9CAUD</name>
<organism evidence="1">
    <name type="scientific">Siphoviridae sp. ctq8D8</name>
    <dbReference type="NCBI Taxonomy" id="2827944"/>
    <lineage>
        <taxon>Viruses</taxon>
        <taxon>Duplodnaviria</taxon>
        <taxon>Heunggongvirae</taxon>
        <taxon>Uroviricota</taxon>
        <taxon>Caudoviricetes</taxon>
    </lineage>
</organism>
<accession>A0A8S5SMA9</accession>
<proteinExistence type="predicted"/>
<dbReference type="EMBL" id="BK032630">
    <property type="protein sequence ID" value="DAF52189.1"/>
    <property type="molecule type" value="Genomic_DNA"/>
</dbReference>
<sequence length="95" mass="10415">MRFPWQGLHVLEASAPSAGVCHRCVTHRPGARVAERSDALGAVAVGRHRGMRLSCGRSRAAAAQLRWDGGKRRTDRLPLPRPIPLYCVTHAIDIL</sequence>